<name>A0A1M4YT42_9BACL</name>
<keyword evidence="1" id="KW-0143">Chaperone</keyword>
<evidence type="ECO:0000256" key="1">
    <source>
        <dbReference type="ARBA" id="ARBA00023186"/>
    </source>
</evidence>
<dbReference type="InterPro" id="IPR000740">
    <property type="entry name" value="GrpE"/>
</dbReference>
<dbReference type="GO" id="GO:0006457">
    <property type="term" value="P:protein folding"/>
    <property type="evidence" value="ECO:0007669"/>
    <property type="project" value="InterPro"/>
</dbReference>
<dbReference type="EMBL" id="FQVL01000007">
    <property type="protein sequence ID" value="SHF08898.1"/>
    <property type="molecule type" value="Genomic_DNA"/>
</dbReference>
<proteinExistence type="predicted"/>
<reference evidence="3 4" key="1">
    <citation type="submission" date="2016-11" db="EMBL/GenBank/DDBJ databases">
        <authorList>
            <person name="Jaros S."/>
            <person name="Januszkiewicz K."/>
            <person name="Wedrychowicz H."/>
        </authorList>
    </citation>
    <scope>NUCLEOTIDE SEQUENCE [LARGE SCALE GENOMIC DNA]</scope>
    <source>
        <strain evidence="3 4">DSM 44666</strain>
    </source>
</reference>
<dbReference type="Proteomes" id="UP000184476">
    <property type="component" value="Unassembled WGS sequence"/>
</dbReference>
<dbReference type="GO" id="GO:0051087">
    <property type="term" value="F:protein-folding chaperone binding"/>
    <property type="evidence" value="ECO:0007669"/>
    <property type="project" value="InterPro"/>
</dbReference>
<protein>
    <submittedName>
        <fullName evidence="3">GrpE protein</fullName>
    </submittedName>
</protein>
<dbReference type="Gene3D" id="2.30.22.10">
    <property type="entry name" value="Head domain of nucleotide exchange factor GrpE"/>
    <property type="match status" value="1"/>
</dbReference>
<dbReference type="GO" id="GO:0042803">
    <property type="term" value="F:protein homodimerization activity"/>
    <property type="evidence" value="ECO:0007669"/>
    <property type="project" value="InterPro"/>
</dbReference>
<feature type="compositionally biased region" description="Basic and acidic residues" evidence="2">
    <location>
        <begin position="1"/>
        <end position="12"/>
    </location>
</feature>
<evidence type="ECO:0000313" key="3">
    <source>
        <dbReference type="EMBL" id="SHF08898.1"/>
    </source>
</evidence>
<sequence length="216" mass="25547">MVFKRERYDSSKKAPQVPSSSDPELSITGKKQMIPQKMDRQQAPLKPIDRSQQQLFSFLSNLQTNFASLVHLFERRLSYDKTKEMAFDRLYQEMEELKQEQTFNELRPLYIDLILLIDRMEQIEFDLEENGAASPEVENIMVTLKNEVLEILYRRGVEQIEHTPEYFDPTFQKVVDTEPTYNPSEDNLVVGIRRDGYRFQDMVLRPEEVVIKKFQG</sequence>
<gene>
    <name evidence="3" type="ORF">SAMN05444392_107127</name>
</gene>
<keyword evidence="4" id="KW-1185">Reference proteome</keyword>
<accession>A0A1M4YT42</accession>
<evidence type="ECO:0000256" key="2">
    <source>
        <dbReference type="SAM" id="MobiDB-lite"/>
    </source>
</evidence>
<organism evidence="3 4">
    <name type="scientific">Seinonella peptonophila</name>
    <dbReference type="NCBI Taxonomy" id="112248"/>
    <lineage>
        <taxon>Bacteria</taxon>
        <taxon>Bacillati</taxon>
        <taxon>Bacillota</taxon>
        <taxon>Bacilli</taxon>
        <taxon>Bacillales</taxon>
        <taxon>Thermoactinomycetaceae</taxon>
        <taxon>Seinonella</taxon>
    </lineage>
</organism>
<dbReference type="Pfam" id="PF01025">
    <property type="entry name" value="GrpE"/>
    <property type="match status" value="1"/>
</dbReference>
<evidence type="ECO:0000313" key="4">
    <source>
        <dbReference type="Proteomes" id="UP000184476"/>
    </source>
</evidence>
<dbReference type="STRING" id="112248.SAMN05444392_107127"/>
<dbReference type="InterPro" id="IPR009012">
    <property type="entry name" value="GrpE_head"/>
</dbReference>
<dbReference type="SUPFAM" id="SSF51064">
    <property type="entry name" value="Head domain of nucleotide exchange factor GrpE"/>
    <property type="match status" value="1"/>
</dbReference>
<dbReference type="RefSeq" id="WP_073155132.1">
    <property type="nucleotide sequence ID" value="NZ_FQVL01000007.1"/>
</dbReference>
<feature type="region of interest" description="Disordered" evidence="2">
    <location>
        <begin position="1"/>
        <end position="43"/>
    </location>
</feature>
<dbReference type="GO" id="GO:0000774">
    <property type="term" value="F:adenyl-nucleotide exchange factor activity"/>
    <property type="evidence" value="ECO:0007669"/>
    <property type="project" value="InterPro"/>
</dbReference>
<dbReference type="AlphaFoldDB" id="A0A1M4YT42"/>